<organism evidence="1 2">
    <name type="scientific">Ambrosiozyma monospora</name>
    <name type="common">Yeast</name>
    <name type="synonym">Endomycopsis monosporus</name>
    <dbReference type="NCBI Taxonomy" id="43982"/>
    <lineage>
        <taxon>Eukaryota</taxon>
        <taxon>Fungi</taxon>
        <taxon>Dikarya</taxon>
        <taxon>Ascomycota</taxon>
        <taxon>Saccharomycotina</taxon>
        <taxon>Pichiomycetes</taxon>
        <taxon>Pichiales</taxon>
        <taxon>Pichiaceae</taxon>
        <taxon>Ambrosiozyma</taxon>
    </lineage>
</organism>
<accession>A0ACB5TV86</accession>
<sequence>MIPANDLRVMKAAAEALALLATPNGSYTQDFVLAEVKKALEYLVDKSDNKRHAAVLVLSAYAERAPTMVSRFISNIIPNLKFALKDNKITLREDAAICLRYCLRIVYARDIQVRDYWFNYLFDEASIVFTNENVSKGANDSVTNNNPPEYIHGGILCYRELVLQGGPILKSKYKIIFDRLNGVKDHRSVEVRREVAVLMPYMARYDPVQFSSSNMHIILLYYMGQLSAGKDQAFIYMSIADIATEVKQSITKLLTSPLWESIRDILTSKSPKVKRELISAAFYCLAKLALAIGPALTKYINNFQLLKYILKSPITDNMLGLLKVLIDNLPSLEAIINDKLINTISYCFSGYGFKHPGSPDYRELMDPGLAFDYRQRMLGRDGDSSLFNSSPSNCDVSSLANLPRTNVYEDSDVTLILQALKALSFFDFDNYVLTEFVRYCITCYITHENAEVRLKAALSSASIYAKSGLAYQKSTHSVRNVNEVLMKLLTMCVTDALPEIRLEVLKSLNEGFDPQLSQADNVRMLLLTIDDENFEVRKTAIKICEFT</sequence>
<comment type="caution">
    <text evidence="1">The sequence shown here is derived from an EMBL/GenBank/DDBJ whole genome shotgun (WGS) entry which is preliminary data.</text>
</comment>
<protein>
    <submittedName>
        <fullName evidence="1">Unnamed protein product</fullName>
    </submittedName>
</protein>
<proteinExistence type="predicted"/>
<gene>
    <name evidence="1" type="ORF">Amon02_000984600</name>
</gene>
<name>A0ACB5TV86_AMBMO</name>
<evidence type="ECO:0000313" key="2">
    <source>
        <dbReference type="Proteomes" id="UP001165064"/>
    </source>
</evidence>
<keyword evidence="2" id="KW-1185">Reference proteome</keyword>
<dbReference type="EMBL" id="BSXS01009574">
    <property type="protein sequence ID" value="GME95901.1"/>
    <property type="molecule type" value="Genomic_DNA"/>
</dbReference>
<reference evidence="1" key="1">
    <citation type="submission" date="2023-04" db="EMBL/GenBank/DDBJ databases">
        <title>Ambrosiozyma monospora NBRC 10751.</title>
        <authorList>
            <person name="Ichikawa N."/>
            <person name="Sato H."/>
            <person name="Tonouchi N."/>
        </authorList>
    </citation>
    <scope>NUCLEOTIDE SEQUENCE</scope>
    <source>
        <strain evidence="1">NBRC 10751</strain>
    </source>
</reference>
<evidence type="ECO:0000313" key="1">
    <source>
        <dbReference type="EMBL" id="GME95901.1"/>
    </source>
</evidence>
<dbReference type="Proteomes" id="UP001165064">
    <property type="component" value="Unassembled WGS sequence"/>
</dbReference>